<protein>
    <submittedName>
        <fullName evidence="1">Uncharacterized protein</fullName>
    </submittedName>
</protein>
<proteinExistence type="predicted"/>
<dbReference type="Proteomes" id="UP001162120">
    <property type="component" value="Segment"/>
</dbReference>
<reference evidence="1" key="1">
    <citation type="submission" date="2020-06" db="EMBL/GenBank/DDBJ databases">
        <title>Lateral gene transfer of anion-conducting channel rhodopsins between green algae and giant viruses.</title>
        <authorList>
            <person name="Rozenberg A."/>
            <person name="Oppermann J."/>
            <person name="Wietek J."/>
            <person name="Fernandez Lahore R.G."/>
            <person name="Sandaa R.-A."/>
            <person name="Bratbak G."/>
            <person name="Hegemann P."/>
            <person name="Beja O."/>
        </authorList>
    </citation>
    <scope>NUCLEOTIDE SEQUENCE</scope>
    <source>
        <strain evidence="1">01B</strain>
    </source>
</reference>
<evidence type="ECO:0000313" key="2">
    <source>
        <dbReference type="Proteomes" id="UP001162120"/>
    </source>
</evidence>
<gene>
    <name evidence="1" type="ORF">HWQ62_00124</name>
</gene>
<dbReference type="EMBL" id="MT663534">
    <property type="protein sequence ID" value="QOI90261.1"/>
    <property type="molecule type" value="Genomic_DNA"/>
</dbReference>
<keyword evidence="2" id="KW-1185">Reference proteome</keyword>
<name>A0A7M3UNJ8_9VIRU</name>
<evidence type="ECO:0000313" key="1">
    <source>
        <dbReference type="EMBL" id="QOI90261.1"/>
    </source>
</evidence>
<organism evidence="1 2">
    <name type="scientific">Pyramimonas orientalis virus 01B</name>
    <dbReference type="NCBI Taxonomy" id="3134525"/>
    <lineage>
        <taxon>Viruses</taxon>
        <taxon>Varidnaviria</taxon>
        <taxon>Bamfordvirae</taxon>
        <taxon>Nucleocytoviricota</taxon>
        <taxon>Megaviricetes</taxon>
        <taxon>Imitervirales</taxon>
        <taxon>Allomimiviridae</taxon>
        <taxon>Heliosvirus</taxon>
        <taxon>Heliosvirus raunefjordenense</taxon>
    </lineage>
</organism>
<sequence>MFHIFIFISCLCVLTIIVSLKTITAKTNIEHFSEIILDSYCAKVTNNSFQDHNSGRCTIPDCSQETCQKRVLLNGNNTYMADTSPMKFEASECKTKEDGDSYIECSPYSPIIPTVQYVQSSPTVQYVQSSPTVQYVQSSPTVQYVQSSPTVQYVQSSPTVQYVQSSPTVQYVQSSPTVQYVQSSPTVQYTQVYDDDTPTESTCFDPNSHFCFEHTGGQWIKHIYKKQIGDDGVCAWRNINDNTIVDEQYMNSCSKSVYDCASRNYTCSNNDNKIVWFRTDSTDGLSCTQVNDCDTCHPNTTISCYNFDVNTRQHVESVFTQSERNGVCNFYNTSGVPLESCSNNVVVNCKPSFVCNGETYEPRYDVTGLGCEYKSTTTEKVMNTETCVLDTNCPSDEYFNMTNKICSKCGTDYRLTNNKAMNFQDACTALENCNGNNISCYDSDCRMSIKRKIRDANNECVPPPNCDIECSKPPVVQQVRCRRDPRRKCVHPTELTVETYKYDKDDNCTLKSESGLTVAKCNPFCPSNTRLTDIDGNLKCI</sequence>
<accession>A0A7M3UNJ8</accession>